<dbReference type="GO" id="GO:0019901">
    <property type="term" value="F:protein kinase binding"/>
    <property type="evidence" value="ECO:0007669"/>
    <property type="project" value="TreeGrafter"/>
</dbReference>
<keyword evidence="4" id="KW-0276">Fatty acid metabolism</keyword>
<dbReference type="InterPro" id="IPR013783">
    <property type="entry name" value="Ig-like_fold"/>
</dbReference>
<dbReference type="PANTHER" id="PTHR10343">
    <property type="entry name" value="5'-AMP-ACTIVATED PROTEIN KINASE , BETA SUBUNIT"/>
    <property type="match status" value="1"/>
</dbReference>
<evidence type="ECO:0000313" key="11">
    <source>
        <dbReference type="Proteomes" id="UP000887116"/>
    </source>
</evidence>
<dbReference type="OrthoDB" id="531008at2759"/>
<comment type="caution">
    <text evidence="10">The sequence shown here is derived from an EMBL/GenBank/DDBJ whole genome shotgun (WGS) entry which is preliminary data.</text>
</comment>
<evidence type="ECO:0000256" key="8">
    <source>
        <dbReference type="SAM" id="MobiDB-lite"/>
    </source>
</evidence>
<keyword evidence="10" id="KW-0808">Transferase</keyword>
<reference evidence="10" key="1">
    <citation type="submission" date="2020-07" db="EMBL/GenBank/DDBJ databases">
        <title>Multicomponent nature underlies the extraordinary mechanical properties of spider dragline silk.</title>
        <authorList>
            <person name="Kono N."/>
            <person name="Nakamura H."/>
            <person name="Mori M."/>
            <person name="Yoshida Y."/>
            <person name="Ohtoshi R."/>
            <person name="Malay A.D."/>
            <person name="Moran D.A.P."/>
            <person name="Tomita M."/>
            <person name="Numata K."/>
            <person name="Arakawa K."/>
        </authorList>
    </citation>
    <scope>NUCLEOTIDE SEQUENCE</scope>
</reference>
<evidence type="ECO:0000256" key="2">
    <source>
        <dbReference type="ARBA" id="ARBA00022516"/>
    </source>
</evidence>
<dbReference type="Pfam" id="PF04739">
    <property type="entry name" value="AMPKBI"/>
    <property type="match status" value="1"/>
</dbReference>
<dbReference type="Proteomes" id="UP000887116">
    <property type="component" value="Unassembled WGS sequence"/>
</dbReference>
<dbReference type="SUPFAM" id="SSF160219">
    <property type="entry name" value="AMPKBI-like"/>
    <property type="match status" value="1"/>
</dbReference>
<dbReference type="InterPro" id="IPR006828">
    <property type="entry name" value="ASC_dom"/>
</dbReference>
<feature type="region of interest" description="Disordered" evidence="8">
    <location>
        <begin position="230"/>
        <end position="262"/>
    </location>
</feature>
<accession>A0A8X6GZP2</accession>
<dbReference type="Pfam" id="PF16561">
    <property type="entry name" value="AMPK1_CBM"/>
    <property type="match status" value="1"/>
</dbReference>
<evidence type="ECO:0000256" key="5">
    <source>
        <dbReference type="ARBA" id="ARBA00023098"/>
    </source>
</evidence>
<dbReference type="SUPFAM" id="SSF81296">
    <property type="entry name" value="E set domains"/>
    <property type="match status" value="1"/>
</dbReference>
<keyword evidence="5" id="KW-0443">Lipid metabolism</keyword>
<evidence type="ECO:0000256" key="1">
    <source>
        <dbReference type="ARBA" id="ARBA00010926"/>
    </source>
</evidence>
<evidence type="ECO:0000256" key="4">
    <source>
        <dbReference type="ARBA" id="ARBA00022832"/>
    </source>
</evidence>
<dbReference type="Gene3D" id="2.60.40.10">
    <property type="entry name" value="Immunoglobulins"/>
    <property type="match status" value="1"/>
</dbReference>
<dbReference type="CDD" id="cd02859">
    <property type="entry name" value="E_set_AMPKbeta_like_N"/>
    <property type="match status" value="1"/>
</dbReference>
<proteinExistence type="inferred from homology"/>
<dbReference type="InterPro" id="IPR050827">
    <property type="entry name" value="CRP1_MDG1_kinase"/>
</dbReference>
<keyword evidence="2" id="KW-0444">Lipid biosynthesis</keyword>
<name>A0A8X6GZP2_TRICU</name>
<comment type="function">
    <text evidence="6">Non-catalytic subunit of AMP-activated protein kinase (AMPK), an energy sensor protein kinase that plays a key role in regulating cellular energy metabolism. In response to reduction of intracellular ATP levels, AMPK activates energy-producing pathways and inhibits energy-consuming processes: inhibits protein, carbohydrate and lipid biosynthesis, as well as cell growth and proliferation. AMPK acts via direct phosphorylation of metabolic enzymes, and by longer-term effects via phosphorylation of transcription regulators. Also acts as a regulator of cellular polarity by remodeling the actin cytoskeleton; probably by indirectly activating myosin. Beta non-catalytic subunit acts as a scaffold on which the AMPK complex assembles, via its C-terminus that bridges alpha (PRKAA1 or PRKAA2) and gamma subunits (PRKAG1, PRKAG2 or PRKAG3).</text>
</comment>
<organism evidence="10 11">
    <name type="scientific">Trichonephila clavata</name>
    <name type="common">Joro spider</name>
    <name type="synonym">Nephila clavata</name>
    <dbReference type="NCBI Taxonomy" id="2740835"/>
    <lineage>
        <taxon>Eukaryota</taxon>
        <taxon>Metazoa</taxon>
        <taxon>Ecdysozoa</taxon>
        <taxon>Arthropoda</taxon>
        <taxon>Chelicerata</taxon>
        <taxon>Arachnida</taxon>
        <taxon>Araneae</taxon>
        <taxon>Araneomorphae</taxon>
        <taxon>Entelegynae</taxon>
        <taxon>Araneoidea</taxon>
        <taxon>Nephilidae</taxon>
        <taxon>Trichonephila</taxon>
    </lineage>
</organism>
<dbReference type="InterPro" id="IPR014756">
    <property type="entry name" value="Ig_E-set"/>
</dbReference>
<evidence type="ECO:0000259" key="9">
    <source>
        <dbReference type="SMART" id="SM01010"/>
    </source>
</evidence>
<feature type="region of interest" description="Disordered" evidence="8">
    <location>
        <begin position="43"/>
        <end position="62"/>
    </location>
</feature>
<dbReference type="GO" id="GO:0007165">
    <property type="term" value="P:signal transduction"/>
    <property type="evidence" value="ECO:0007669"/>
    <property type="project" value="TreeGrafter"/>
</dbReference>
<dbReference type="InterPro" id="IPR032640">
    <property type="entry name" value="AMPK1_CBM"/>
</dbReference>
<feature type="compositionally biased region" description="Low complexity" evidence="8">
    <location>
        <begin position="230"/>
        <end position="247"/>
    </location>
</feature>
<evidence type="ECO:0000256" key="7">
    <source>
        <dbReference type="ARBA" id="ARBA00040010"/>
    </source>
</evidence>
<evidence type="ECO:0000256" key="6">
    <source>
        <dbReference type="ARBA" id="ARBA00025180"/>
    </source>
</evidence>
<dbReference type="GO" id="GO:0006631">
    <property type="term" value="P:fatty acid metabolic process"/>
    <property type="evidence" value="ECO:0007669"/>
    <property type="project" value="UniProtKB-KW"/>
</dbReference>
<evidence type="ECO:0000256" key="3">
    <source>
        <dbReference type="ARBA" id="ARBA00022553"/>
    </source>
</evidence>
<dbReference type="GO" id="GO:0031588">
    <property type="term" value="C:nucleotide-activated protein kinase complex"/>
    <property type="evidence" value="ECO:0007669"/>
    <property type="project" value="TreeGrafter"/>
</dbReference>
<gene>
    <name evidence="10" type="primary">PRKAB1</name>
    <name evidence="10" type="ORF">TNCT_159613</name>
</gene>
<dbReference type="GO" id="GO:0016301">
    <property type="term" value="F:kinase activity"/>
    <property type="evidence" value="ECO:0007669"/>
    <property type="project" value="UniProtKB-KW"/>
</dbReference>
<dbReference type="PANTHER" id="PTHR10343:SF84">
    <property type="entry name" value="5'-AMP-ACTIVATED PROTEIN KINASE SUBUNIT BETA-1"/>
    <property type="match status" value="1"/>
</dbReference>
<dbReference type="SMART" id="SM01010">
    <property type="entry name" value="AMPKBI"/>
    <property type="match status" value="1"/>
</dbReference>
<keyword evidence="10" id="KW-0418">Kinase</keyword>
<dbReference type="AlphaFoldDB" id="A0A8X6GZP2"/>
<dbReference type="FunFam" id="2.60.40.10:FF:000139">
    <property type="entry name" value="Protein kinase AMP-activated non-catalytic subunit beta 1"/>
    <property type="match status" value="1"/>
</dbReference>
<dbReference type="Gene3D" id="6.20.250.60">
    <property type="match status" value="1"/>
</dbReference>
<dbReference type="GO" id="GO:0005737">
    <property type="term" value="C:cytoplasm"/>
    <property type="evidence" value="ECO:0007669"/>
    <property type="project" value="TreeGrafter"/>
</dbReference>
<keyword evidence="11" id="KW-1185">Reference proteome</keyword>
<dbReference type="InterPro" id="IPR037256">
    <property type="entry name" value="ASC_dom_sf"/>
</dbReference>
<sequence length="331" mass="36439">MPNERDTQYGLVTSSTQFSSNHRMALTALSSGFEVFLKVSMGNSSSNKRDRASSTDSECPASPCKEDKIFEFGVGNRKGKFIYQPSLEECDDIPGVLKVSNTFIKYLKATLTSKETKNKNDQTLSSTTSTASSECTQFPTVFKWEGGGKKVLISGTFSDWKPIPMVESHGDFALILNVPEGEHQYKFLVDGQWIHSSSQPTADNDMGTKNNVLTVQKSDFEVFEALALDSSSSSSGNSANCNSPAGSYSQEIPPRRPYDKSVGPPVLPPHLLEVILNKDVASNNEPILLPEPNHVMLNHLYALSIKDGVMILSATLRYKKKYVTTLMYKPI</sequence>
<comment type="similarity">
    <text evidence="1">Belongs to the 5'-AMP-activated protein kinase beta subunit family.</text>
</comment>
<dbReference type="EMBL" id="BMAO01007194">
    <property type="protein sequence ID" value="GFR14282.1"/>
    <property type="molecule type" value="Genomic_DNA"/>
</dbReference>
<evidence type="ECO:0000313" key="10">
    <source>
        <dbReference type="EMBL" id="GFR14282.1"/>
    </source>
</evidence>
<protein>
    <recommendedName>
        <fullName evidence="7">5'-AMP-activated protein kinase subunit beta-1</fullName>
    </recommendedName>
</protein>
<keyword evidence="3" id="KW-0597">Phosphoprotein</keyword>
<feature type="domain" description="Association with the SNF1 complex (ASC)" evidence="9">
    <location>
        <begin position="241"/>
        <end position="331"/>
    </location>
</feature>
<dbReference type="GO" id="GO:0005634">
    <property type="term" value="C:nucleus"/>
    <property type="evidence" value="ECO:0007669"/>
    <property type="project" value="TreeGrafter"/>
</dbReference>